<dbReference type="OrthoDB" id="3532825at2"/>
<proteinExistence type="predicted"/>
<evidence type="ECO:0000313" key="2">
    <source>
        <dbReference type="EMBL" id="TMR26705.1"/>
    </source>
</evidence>
<comment type="caution">
    <text evidence="2">The sequence shown here is derived from an EMBL/GenBank/DDBJ whole genome shotgun (WGS) entry which is preliminary data.</text>
</comment>
<dbReference type="Proteomes" id="UP000306628">
    <property type="component" value="Unassembled WGS sequence"/>
</dbReference>
<protein>
    <recommendedName>
        <fullName evidence="4">Peptidase inhibitor family I36 protein</fullName>
    </recommendedName>
</protein>
<dbReference type="Gene3D" id="2.60.20.10">
    <property type="entry name" value="Crystallins"/>
    <property type="match status" value="1"/>
</dbReference>
<keyword evidence="3" id="KW-1185">Reference proteome</keyword>
<feature type="chain" id="PRO_5024392934" description="Peptidase inhibitor family I36 protein" evidence="1">
    <location>
        <begin position="33"/>
        <end position="131"/>
    </location>
</feature>
<evidence type="ECO:0000256" key="1">
    <source>
        <dbReference type="SAM" id="SignalP"/>
    </source>
</evidence>
<dbReference type="EMBL" id="VCKX01000189">
    <property type="protein sequence ID" value="TMR26705.1"/>
    <property type="molecule type" value="Genomic_DNA"/>
</dbReference>
<organism evidence="2 3">
    <name type="scientific">Nonomuraea zeae</name>
    <dbReference type="NCBI Taxonomy" id="1642303"/>
    <lineage>
        <taxon>Bacteria</taxon>
        <taxon>Bacillati</taxon>
        <taxon>Actinomycetota</taxon>
        <taxon>Actinomycetes</taxon>
        <taxon>Streptosporangiales</taxon>
        <taxon>Streptosporangiaceae</taxon>
        <taxon>Nonomuraea</taxon>
    </lineage>
</organism>
<accession>A0A5S4G0Y8</accession>
<feature type="signal peptide" evidence="1">
    <location>
        <begin position="1"/>
        <end position="32"/>
    </location>
</feature>
<sequence>MRSSMKRTTVRRAGVVALALTSVMGLGATAQADAQRLASSCGASFCLYEHDDYAGVEQEFLFTSNNTCANVTTLNNKASSMRNPSAGRIQFYNSANCSGSYGYAAAPRSADSDLTNNGFDNLTSSIKRVSP</sequence>
<gene>
    <name evidence="2" type="ORF">ETD85_41520</name>
</gene>
<evidence type="ECO:0008006" key="4">
    <source>
        <dbReference type="Google" id="ProtNLM"/>
    </source>
</evidence>
<keyword evidence="1" id="KW-0732">Signal</keyword>
<dbReference type="Pfam" id="PF03995">
    <property type="entry name" value="Inhibitor_I36"/>
    <property type="match status" value="1"/>
</dbReference>
<reference evidence="2 3" key="1">
    <citation type="submission" date="2019-05" db="EMBL/GenBank/DDBJ databases">
        <title>Draft genome sequence of Nonomuraea zeae DSM 100528.</title>
        <authorList>
            <person name="Saricaoglu S."/>
            <person name="Isik K."/>
        </authorList>
    </citation>
    <scope>NUCLEOTIDE SEQUENCE [LARGE SCALE GENOMIC DNA]</scope>
    <source>
        <strain evidence="2 3">DSM 100528</strain>
    </source>
</reference>
<name>A0A5S4G0Y8_9ACTN</name>
<evidence type="ECO:0000313" key="3">
    <source>
        <dbReference type="Proteomes" id="UP000306628"/>
    </source>
</evidence>
<dbReference type="SUPFAM" id="SSF49695">
    <property type="entry name" value="gamma-Crystallin-like"/>
    <property type="match status" value="1"/>
</dbReference>
<dbReference type="InterPro" id="IPR011024">
    <property type="entry name" value="G_crystallin-like"/>
</dbReference>
<dbReference type="AlphaFoldDB" id="A0A5S4G0Y8"/>